<evidence type="ECO:0000313" key="4">
    <source>
        <dbReference type="Proteomes" id="UP000243904"/>
    </source>
</evidence>
<organism evidence="3 4">
    <name type="scientific">Bradyrhizobium canariense</name>
    <dbReference type="NCBI Taxonomy" id="255045"/>
    <lineage>
        <taxon>Bacteria</taxon>
        <taxon>Pseudomonadati</taxon>
        <taxon>Pseudomonadota</taxon>
        <taxon>Alphaproteobacteria</taxon>
        <taxon>Hyphomicrobiales</taxon>
        <taxon>Nitrobacteraceae</taxon>
        <taxon>Bradyrhizobium</taxon>
    </lineage>
</organism>
<reference evidence="4" key="1">
    <citation type="submission" date="2016-10" db="EMBL/GenBank/DDBJ databases">
        <authorList>
            <person name="Varghese N."/>
            <person name="Submissions S."/>
        </authorList>
    </citation>
    <scope>NUCLEOTIDE SEQUENCE [LARGE SCALE GENOMIC DNA]</scope>
    <source>
        <strain evidence="4">GAS369</strain>
    </source>
</reference>
<dbReference type="Proteomes" id="UP000243904">
    <property type="component" value="Chromosome I"/>
</dbReference>
<accession>A0A1H1UYF4</accession>
<dbReference type="AlphaFoldDB" id="A0A1H1UYF4"/>
<feature type="compositionally biased region" description="Polar residues" evidence="1">
    <location>
        <begin position="53"/>
        <end position="69"/>
    </location>
</feature>
<keyword evidence="4" id="KW-1185">Reference proteome</keyword>
<keyword evidence="2" id="KW-1133">Transmembrane helix</keyword>
<evidence type="ECO:0000313" key="3">
    <source>
        <dbReference type="EMBL" id="SDS77483.1"/>
    </source>
</evidence>
<keyword evidence="2" id="KW-0812">Transmembrane</keyword>
<dbReference type="EMBL" id="LT629750">
    <property type="protein sequence ID" value="SDS77483.1"/>
    <property type="molecule type" value="Genomic_DNA"/>
</dbReference>
<evidence type="ECO:0000256" key="2">
    <source>
        <dbReference type="SAM" id="Phobius"/>
    </source>
</evidence>
<feature type="transmembrane region" description="Helical" evidence="2">
    <location>
        <begin position="12"/>
        <end position="37"/>
    </location>
</feature>
<evidence type="ECO:0000256" key="1">
    <source>
        <dbReference type="SAM" id="MobiDB-lite"/>
    </source>
</evidence>
<feature type="region of interest" description="Disordered" evidence="1">
    <location>
        <begin position="53"/>
        <end position="82"/>
    </location>
</feature>
<keyword evidence="2" id="KW-0472">Membrane</keyword>
<protein>
    <submittedName>
        <fullName evidence="3">Uncharacterized protein</fullName>
    </submittedName>
</protein>
<sequence>MPHNQNVRGVRWRGIAAMVVLELLVLFAIGAAVVRYVEWSSNAALAEFISANKPSASDTNHSGDASTPIQRLKTRNGCDRKG</sequence>
<proteinExistence type="predicted"/>
<name>A0A1H1UYF4_9BRAD</name>
<gene>
    <name evidence="3" type="ORF">SAMN05444158_3159</name>
</gene>